<dbReference type="SUPFAM" id="SSF46689">
    <property type="entry name" value="Homeodomain-like"/>
    <property type="match status" value="2"/>
</dbReference>
<evidence type="ECO:0000256" key="2">
    <source>
        <dbReference type="ARBA" id="ARBA00022490"/>
    </source>
</evidence>
<dbReference type="GO" id="GO:0000160">
    <property type="term" value="P:phosphorelay signal transduction system"/>
    <property type="evidence" value="ECO:0007669"/>
    <property type="project" value="UniProtKB-KW"/>
</dbReference>
<keyword evidence="6" id="KW-0238">DNA-binding</keyword>
<comment type="subcellular location">
    <subcellularLocation>
        <location evidence="1">Cytoplasm</location>
    </subcellularLocation>
</comment>
<accession>A0A0E4H4L2</accession>
<dbReference type="STRING" id="1608583.BN1356_01747"/>
<dbReference type="PANTHER" id="PTHR42713:SF3">
    <property type="entry name" value="TRANSCRIPTIONAL REGULATORY PROTEIN HPTR"/>
    <property type="match status" value="1"/>
</dbReference>
<evidence type="ECO:0000256" key="8">
    <source>
        <dbReference type="PROSITE-ProRule" id="PRU00169"/>
    </source>
</evidence>
<evidence type="ECO:0000259" key="9">
    <source>
        <dbReference type="PROSITE" id="PS01124"/>
    </source>
</evidence>
<evidence type="ECO:0000313" key="12">
    <source>
        <dbReference type="Proteomes" id="UP000198604"/>
    </source>
</evidence>
<dbReference type="EMBL" id="CTEN01000003">
    <property type="protein sequence ID" value="CQR25407.1"/>
    <property type="molecule type" value="Genomic_DNA"/>
</dbReference>
<dbReference type="AlphaFoldDB" id="A0A0E4H4L2"/>
<evidence type="ECO:0000256" key="1">
    <source>
        <dbReference type="ARBA" id="ARBA00004496"/>
    </source>
</evidence>
<keyword evidence="12" id="KW-1185">Reference proteome</keyword>
<dbReference type="CDD" id="cd17536">
    <property type="entry name" value="REC_YesN-like"/>
    <property type="match status" value="1"/>
</dbReference>
<evidence type="ECO:0000256" key="6">
    <source>
        <dbReference type="ARBA" id="ARBA00023125"/>
    </source>
</evidence>
<dbReference type="InterPro" id="IPR009057">
    <property type="entry name" value="Homeodomain-like_sf"/>
</dbReference>
<feature type="modified residue" description="4-aspartylphosphate" evidence="8">
    <location>
        <position position="55"/>
    </location>
</feature>
<dbReference type="Gene3D" id="3.40.50.2300">
    <property type="match status" value="1"/>
</dbReference>
<proteinExistence type="predicted"/>
<keyword evidence="5" id="KW-0805">Transcription regulation</keyword>
<dbReference type="SUPFAM" id="SSF52172">
    <property type="entry name" value="CheY-like"/>
    <property type="match status" value="1"/>
</dbReference>
<dbReference type="GO" id="GO:0043565">
    <property type="term" value="F:sequence-specific DNA binding"/>
    <property type="evidence" value="ECO:0007669"/>
    <property type="project" value="InterPro"/>
</dbReference>
<evidence type="ECO:0000259" key="10">
    <source>
        <dbReference type="PROSITE" id="PS50110"/>
    </source>
</evidence>
<keyword evidence="4" id="KW-0902">Two-component regulatory system</keyword>
<keyword evidence="2" id="KW-0963">Cytoplasm</keyword>
<dbReference type="SMART" id="SM00448">
    <property type="entry name" value="REC"/>
    <property type="match status" value="1"/>
</dbReference>
<dbReference type="Proteomes" id="UP000198604">
    <property type="component" value="Unassembled WGS sequence"/>
</dbReference>
<dbReference type="PROSITE" id="PS50110">
    <property type="entry name" value="RESPONSE_REGULATORY"/>
    <property type="match status" value="1"/>
</dbReference>
<evidence type="ECO:0000256" key="4">
    <source>
        <dbReference type="ARBA" id="ARBA00023012"/>
    </source>
</evidence>
<organism evidence="11 12">
    <name type="scientific">Streptococcus varani</name>
    <dbReference type="NCBI Taxonomy" id="1608583"/>
    <lineage>
        <taxon>Bacteria</taxon>
        <taxon>Bacillati</taxon>
        <taxon>Bacillota</taxon>
        <taxon>Bacilli</taxon>
        <taxon>Lactobacillales</taxon>
        <taxon>Streptococcaceae</taxon>
        <taxon>Streptococcus</taxon>
    </lineage>
</organism>
<dbReference type="Pfam" id="PF12833">
    <property type="entry name" value="HTH_18"/>
    <property type="match status" value="1"/>
</dbReference>
<dbReference type="OrthoDB" id="342399at2"/>
<dbReference type="InterPro" id="IPR018060">
    <property type="entry name" value="HTH_AraC"/>
</dbReference>
<keyword evidence="3 8" id="KW-0597">Phosphoprotein</keyword>
<name>A0A0E4H4L2_9STRE</name>
<dbReference type="InterPro" id="IPR051552">
    <property type="entry name" value="HptR"/>
</dbReference>
<reference evidence="12" key="1">
    <citation type="submission" date="2015-03" db="EMBL/GenBank/DDBJ databases">
        <authorList>
            <person name="Urmite Genomes"/>
        </authorList>
    </citation>
    <scope>NUCLEOTIDE SEQUENCE [LARGE SCALE GENOMIC DNA]</scope>
    <source>
        <strain evidence="12">FF10</strain>
    </source>
</reference>
<dbReference type="RefSeq" id="WP_093650950.1">
    <property type="nucleotide sequence ID" value="NZ_CTEN01000003.1"/>
</dbReference>
<dbReference type="Gene3D" id="1.10.10.60">
    <property type="entry name" value="Homeodomain-like"/>
    <property type="match status" value="2"/>
</dbReference>
<sequence>MLRMIIVEDESLIREWLTSAVQYSQLGISVIATARDGEEGAELIRNLEPDIVLTDIMMPKKTAFDMFEETKDISYEKVILSSYSDFHHAKKAMKYGVFNFLEKPLDVEELRDSLWQICLDLKEERRLRTQEREAEAFPSIELPTIHQENWSALLVEYVHQNYNKMISTEEIAKNFGYSESYLYKKIKEELGITLKDYLNRYRIKRSIQLLTSHEDLRVYEVAEAVGFSDYNYFGKVFRKYTGLTFTEFKENFTHRG</sequence>
<dbReference type="Pfam" id="PF00072">
    <property type="entry name" value="Response_reg"/>
    <property type="match status" value="1"/>
</dbReference>
<protein>
    <submittedName>
        <fullName evidence="11">Two-component response regulator YesN</fullName>
    </submittedName>
</protein>
<dbReference type="GO" id="GO:0003700">
    <property type="term" value="F:DNA-binding transcription factor activity"/>
    <property type="evidence" value="ECO:0007669"/>
    <property type="project" value="InterPro"/>
</dbReference>
<evidence type="ECO:0000256" key="7">
    <source>
        <dbReference type="ARBA" id="ARBA00023163"/>
    </source>
</evidence>
<dbReference type="GO" id="GO:0005737">
    <property type="term" value="C:cytoplasm"/>
    <property type="evidence" value="ECO:0007669"/>
    <property type="project" value="UniProtKB-SubCell"/>
</dbReference>
<dbReference type="InterPro" id="IPR001789">
    <property type="entry name" value="Sig_transdc_resp-reg_receiver"/>
</dbReference>
<evidence type="ECO:0000313" key="11">
    <source>
        <dbReference type="EMBL" id="CQR25407.1"/>
    </source>
</evidence>
<dbReference type="PANTHER" id="PTHR42713">
    <property type="entry name" value="HISTIDINE KINASE-RELATED"/>
    <property type="match status" value="1"/>
</dbReference>
<dbReference type="SMART" id="SM00342">
    <property type="entry name" value="HTH_ARAC"/>
    <property type="match status" value="1"/>
</dbReference>
<evidence type="ECO:0000256" key="5">
    <source>
        <dbReference type="ARBA" id="ARBA00023015"/>
    </source>
</evidence>
<keyword evidence="7" id="KW-0804">Transcription</keyword>
<dbReference type="InterPro" id="IPR011006">
    <property type="entry name" value="CheY-like_superfamily"/>
</dbReference>
<evidence type="ECO:0000256" key="3">
    <source>
        <dbReference type="ARBA" id="ARBA00022553"/>
    </source>
</evidence>
<feature type="domain" description="Response regulatory" evidence="10">
    <location>
        <begin position="3"/>
        <end position="118"/>
    </location>
</feature>
<dbReference type="PROSITE" id="PS01124">
    <property type="entry name" value="HTH_ARAC_FAMILY_2"/>
    <property type="match status" value="1"/>
</dbReference>
<gene>
    <name evidence="11" type="primary">yesN_1</name>
    <name evidence="11" type="ORF">BN1356_01747</name>
</gene>
<feature type="domain" description="HTH araC/xylS-type" evidence="9">
    <location>
        <begin position="152"/>
        <end position="251"/>
    </location>
</feature>